<dbReference type="AlphaFoldDB" id="A0A1X6YBK2"/>
<dbReference type="RefSeq" id="WP_085803990.1">
    <property type="nucleotide sequence ID" value="NZ_FWFX01000001.1"/>
</dbReference>
<keyword evidence="1" id="KW-0812">Transmembrane</keyword>
<feature type="transmembrane region" description="Helical" evidence="1">
    <location>
        <begin position="37"/>
        <end position="55"/>
    </location>
</feature>
<evidence type="ECO:0008006" key="4">
    <source>
        <dbReference type="Google" id="ProtNLM"/>
    </source>
</evidence>
<sequence>MTADDTASLIYLAILGSAVVFWFLVQNRNSLGKITQQALIWGLIFVGIIAVYGLWEDIQYTVNGQRASIVSSESVTLPRAQDGHYYLEADVNGEPIQFVIDTGASQIVLAQKDAIRAGLDPDELQYYGRAFTANGEVRTAPVKLDNFKIGPFEDRNIGAVVNEGDLDQSLLGMDYLQRWNSVEISNGKMILRR</sequence>
<dbReference type="SUPFAM" id="SSF50630">
    <property type="entry name" value="Acid proteases"/>
    <property type="match status" value="1"/>
</dbReference>
<dbReference type="InterPro" id="IPR021109">
    <property type="entry name" value="Peptidase_aspartic_dom_sf"/>
</dbReference>
<keyword evidence="1" id="KW-0472">Membrane</keyword>
<feature type="transmembrane region" description="Helical" evidence="1">
    <location>
        <begin position="6"/>
        <end position="25"/>
    </location>
</feature>
<keyword evidence="1" id="KW-1133">Transmembrane helix</keyword>
<reference evidence="2 3" key="1">
    <citation type="submission" date="2017-03" db="EMBL/GenBank/DDBJ databases">
        <authorList>
            <person name="Afonso C.L."/>
            <person name="Miller P.J."/>
            <person name="Scott M.A."/>
            <person name="Spackman E."/>
            <person name="Goraichik I."/>
            <person name="Dimitrov K.M."/>
            <person name="Suarez D.L."/>
            <person name="Swayne D.E."/>
        </authorList>
    </citation>
    <scope>NUCLEOTIDE SEQUENCE [LARGE SCALE GENOMIC DNA]</scope>
    <source>
        <strain evidence="2 3">CECT 7450</strain>
    </source>
</reference>
<keyword evidence="3" id="KW-1185">Reference proteome</keyword>
<organism evidence="2 3">
    <name type="scientific">Roseovarius albus</name>
    <dbReference type="NCBI Taxonomy" id="1247867"/>
    <lineage>
        <taxon>Bacteria</taxon>
        <taxon>Pseudomonadati</taxon>
        <taxon>Pseudomonadota</taxon>
        <taxon>Alphaproteobacteria</taxon>
        <taxon>Rhodobacterales</taxon>
        <taxon>Roseobacteraceae</taxon>
        <taxon>Roseovarius</taxon>
    </lineage>
</organism>
<gene>
    <name evidence="2" type="ORF">ROA7450_00419</name>
</gene>
<dbReference type="InterPro" id="IPR034122">
    <property type="entry name" value="Retropepsin-like_bacterial"/>
</dbReference>
<dbReference type="Proteomes" id="UP000193061">
    <property type="component" value="Unassembled WGS sequence"/>
</dbReference>
<protein>
    <recommendedName>
        <fullName evidence="4">Retroviral aspartyl protease</fullName>
    </recommendedName>
</protein>
<dbReference type="OrthoDB" id="7595324at2"/>
<name>A0A1X6YBK2_9RHOB</name>
<evidence type="ECO:0000256" key="1">
    <source>
        <dbReference type="SAM" id="Phobius"/>
    </source>
</evidence>
<dbReference type="InterPro" id="IPR011969">
    <property type="entry name" value="Clan_AA_Asp_peptidase_C"/>
</dbReference>
<proteinExistence type="predicted"/>
<dbReference type="NCBIfam" id="TIGR02281">
    <property type="entry name" value="clan_AA_DTGA"/>
    <property type="match status" value="1"/>
</dbReference>
<dbReference type="Gene3D" id="2.40.70.10">
    <property type="entry name" value="Acid Proteases"/>
    <property type="match status" value="1"/>
</dbReference>
<evidence type="ECO:0000313" key="3">
    <source>
        <dbReference type="Proteomes" id="UP000193061"/>
    </source>
</evidence>
<evidence type="ECO:0000313" key="2">
    <source>
        <dbReference type="EMBL" id="SLN16259.1"/>
    </source>
</evidence>
<dbReference type="CDD" id="cd05483">
    <property type="entry name" value="retropepsin_like_bacteria"/>
    <property type="match status" value="1"/>
</dbReference>
<dbReference type="Pfam" id="PF13975">
    <property type="entry name" value="gag-asp_proteas"/>
    <property type="match status" value="1"/>
</dbReference>
<dbReference type="EMBL" id="FWFX01000001">
    <property type="protein sequence ID" value="SLN16259.1"/>
    <property type="molecule type" value="Genomic_DNA"/>
</dbReference>
<accession>A0A1X6YBK2</accession>